<protein>
    <submittedName>
        <fullName evidence="2">Calcitonin-like diuretic hormone receptor 2 variant A</fullName>
    </submittedName>
</protein>
<dbReference type="PROSITE" id="PS00649">
    <property type="entry name" value="G_PROTEIN_RECEP_F2_1"/>
    <property type="match status" value="1"/>
</dbReference>
<dbReference type="Pfam" id="PF02793">
    <property type="entry name" value="HRM"/>
    <property type="match status" value="1"/>
</dbReference>
<dbReference type="GO" id="GO:0004930">
    <property type="term" value="F:G protein-coupled receptor activity"/>
    <property type="evidence" value="ECO:0007669"/>
    <property type="project" value="InterPro"/>
</dbReference>
<dbReference type="InterPro" id="IPR001879">
    <property type="entry name" value="GPCR_2_extracellular_dom"/>
</dbReference>
<organism evidence="2">
    <name type="scientific">Rhodnius prolixus</name>
    <name type="common">Triatomid bug</name>
    <dbReference type="NCBI Taxonomy" id="13249"/>
    <lineage>
        <taxon>Eukaryota</taxon>
        <taxon>Metazoa</taxon>
        <taxon>Ecdysozoa</taxon>
        <taxon>Arthropoda</taxon>
        <taxon>Hexapoda</taxon>
        <taxon>Insecta</taxon>
        <taxon>Pterygota</taxon>
        <taxon>Neoptera</taxon>
        <taxon>Paraneoptera</taxon>
        <taxon>Hemiptera</taxon>
        <taxon>Heteroptera</taxon>
        <taxon>Panheteroptera</taxon>
        <taxon>Cimicomorpha</taxon>
        <taxon>Reduviidae</taxon>
        <taxon>Triatominae</taxon>
        <taxon>Rhodnius</taxon>
    </lineage>
</organism>
<accession>V5UZF0</accession>
<dbReference type="PROSITE" id="PS50227">
    <property type="entry name" value="G_PROTEIN_RECEP_F2_3"/>
    <property type="match status" value="1"/>
</dbReference>
<dbReference type="EMBL" id="KF494337">
    <property type="protein sequence ID" value="AHB86572.1"/>
    <property type="molecule type" value="mRNA"/>
</dbReference>
<sequence>MGNVDNLTTQSNLHSNILRYLKGLQRECDLRKRAQFQYLSTILPNVSDLKVYCPATFDGWSCWNTTPSGEIALAPCPNFVTGFDINISKSSQHYIRGWILHIICSIGPVIDNLLDVQKPAMH</sequence>
<keyword evidence="2" id="KW-0675">Receptor</keyword>
<feature type="domain" description="G-protein coupled receptors family 2 profile 1" evidence="1">
    <location>
        <begin position="27"/>
        <end position="98"/>
    </location>
</feature>
<dbReference type="AlphaFoldDB" id="V5UZF0"/>
<name>V5UZF0_RHOPR</name>
<proteinExistence type="evidence at transcript level"/>
<dbReference type="GO" id="GO:0016020">
    <property type="term" value="C:membrane"/>
    <property type="evidence" value="ECO:0007669"/>
    <property type="project" value="InterPro"/>
</dbReference>
<dbReference type="InterPro" id="IPR036445">
    <property type="entry name" value="GPCR_2_extracell_dom_sf"/>
</dbReference>
<evidence type="ECO:0000259" key="1">
    <source>
        <dbReference type="PROSITE" id="PS50227"/>
    </source>
</evidence>
<dbReference type="SUPFAM" id="SSF111418">
    <property type="entry name" value="Hormone receptor domain"/>
    <property type="match status" value="1"/>
</dbReference>
<dbReference type="InterPro" id="IPR017983">
    <property type="entry name" value="GPCR_2_secretin-like_CS"/>
</dbReference>
<evidence type="ECO:0000313" key="2">
    <source>
        <dbReference type="EMBL" id="AHB86572.1"/>
    </source>
</evidence>
<dbReference type="VEuPathDB" id="VectorBase:RPRC004753"/>
<dbReference type="Gene3D" id="4.10.1240.10">
    <property type="entry name" value="GPCR, family 2, extracellular hormone receptor domain"/>
    <property type="match status" value="1"/>
</dbReference>
<reference evidence="2" key="1">
    <citation type="journal article" date="2013" name="PLoS ONE">
        <title>Isolation and Functional Characterization of Calcitonin-Like Diuretic Hormone Receptors in Rhodnius prolixus.</title>
        <authorList>
            <person name="Zandawala M."/>
            <person name="Li S."/>
            <person name="Hauser F."/>
            <person name="Grimmelikhuijzen C.J."/>
            <person name="Orchard I."/>
        </authorList>
    </citation>
    <scope>NUCLEOTIDE SEQUENCE</scope>
</reference>